<reference evidence="2" key="1">
    <citation type="journal article" date="2021" name="Mol. Plant Microbe Interact.">
        <title>Complete Genome Sequence of the Plant-Pathogenic Fungus Colletotrichum lupini.</title>
        <authorList>
            <person name="Baroncelli R."/>
            <person name="Pensec F."/>
            <person name="Da Lio D."/>
            <person name="Boufleur T."/>
            <person name="Vicente I."/>
            <person name="Sarrocco S."/>
            <person name="Picot A."/>
            <person name="Baraldi E."/>
            <person name="Sukno S."/>
            <person name="Thon M."/>
            <person name="Le Floch G."/>
        </authorList>
    </citation>
    <scope>NUCLEOTIDE SEQUENCE</scope>
    <source>
        <strain evidence="2">IMI 504893</strain>
    </source>
</reference>
<dbReference type="EMBL" id="CP019471">
    <property type="protein sequence ID" value="UQC74297.1"/>
    <property type="molecule type" value="Genomic_DNA"/>
</dbReference>
<evidence type="ECO:0000313" key="2">
    <source>
        <dbReference type="EMBL" id="UQC74297.1"/>
    </source>
</evidence>
<dbReference type="GeneID" id="73335001"/>
<dbReference type="RefSeq" id="XP_049135948.1">
    <property type="nucleotide sequence ID" value="XM_049279991.1"/>
</dbReference>
<evidence type="ECO:0000313" key="3">
    <source>
        <dbReference type="Proteomes" id="UP000830671"/>
    </source>
</evidence>
<gene>
    <name evidence="2" type="ORF">CLUP02_00945</name>
</gene>
<dbReference type="Proteomes" id="UP000830671">
    <property type="component" value="Chromosome 1"/>
</dbReference>
<evidence type="ECO:0000256" key="1">
    <source>
        <dbReference type="SAM" id="MobiDB-lite"/>
    </source>
</evidence>
<feature type="region of interest" description="Disordered" evidence="1">
    <location>
        <begin position="90"/>
        <end position="112"/>
    </location>
</feature>
<sequence>MRDQADVRAPTPSHLTWHPILSNQGAQRMISLDATEKEATTLAIIESSIRDTQAYRRQYGVALVYTSILATWVGNDGTIPSAYLFGRDSKTQPRGPLARPRKSGVGTSGGVTFQRQSQPLRVDGLSAITAPLHRTRHTSNRHVCRDIIIVPPDSTHE</sequence>
<name>A0A9Q8SD22_9PEZI</name>
<dbReference type="AlphaFoldDB" id="A0A9Q8SD22"/>
<organism evidence="2 3">
    <name type="scientific">Colletotrichum lupini</name>
    <dbReference type="NCBI Taxonomy" id="145971"/>
    <lineage>
        <taxon>Eukaryota</taxon>
        <taxon>Fungi</taxon>
        <taxon>Dikarya</taxon>
        <taxon>Ascomycota</taxon>
        <taxon>Pezizomycotina</taxon>
        <taxon>Sordariomycetes</taxon>
        <taxon>Hypocreomycetidae</taxon>
        <taxon>Glomerellales</taxon>
        <taxon>Glomerellaceae</taxon>
        <taxon>Colletotrichum</taxon>
        <taxon>Colletotrichum acutatum species complex</taxon>
    </lineage>
</organism>
<dbReference type="KEGG" id="clup:CLUP02_00945"/>
<accession>A0A9Q8SD22</accession>
<proteinExistence type="predicted"/>
<keyword evidence="3" id="KW-1185">Reference proteome</keyword>
<protein>
    <submittedName>
        <fullName evidence="2">Uncharacterized protein</fullName>
    </submittedName>
</protein>